<dbReference type="Pfam" id="PF14237">
    <property type="entry name" value="GYF_2"/>
    <property type="match status" value="1"/>
</dbReference>
<evidence type="ECO:0000256" key="1">
    <source>
        <dbReference type="SAM" id="Phobius"/>
    </source>
</evidence>
<proteinExistence type="predicted"/>
<sequence length="258" mass="28860">MLYQISRNGQMYGPYTLDDLRRYVASGNVLQTDLAKTDEMPDWLPVSEILSSAPATPPTQSAAGEAVYAPLAATPVAVPPTTTAPSGVYAYPNPPGLNWILLLLLGFFTCGFFLFIYEMIQASWLRKIFPNSRVLFFYIAFIVVEVVSIFIQFGRMAFLFGTLAHNPPNPNFGVVFPTGFFLTFFISIILSITTIVLFIEARFTMRDELVAHYNSGEPVGLKLDPAMTFFFGAIYFQFHFNRITAIKEMARYGVPSGY</sequence>
<keyword evidence="1" id="KW-0472">Membrane</keyword>
<evidence type="ECO:0000313" key="4">
    <source>
        <dbReference type="Proteomes" id="UP000198356"/>
    </source>
</evidence>
<name>A0A239CST6_9BACT</name>
<feature type="transmembrane region" description="Helical" evidence="1">
    <location>
        <begin position="174"/>
        <end position="199"/>
    </location>
</feature>
<evidence type="ECO:0000313" key="3">
    <source>
        <dbReference type="EMBL" id="SNS23235.1"/>
    </source>
</evidence>
<accession>A0A239CST6</accession>
<dbReference type="EMBL" id="FZOU01000001">
    <property type="protein sequence ID" value="SNS23235.1"/>
    <property type="molecule type" value="Genomic_DNA"/>
</dbReference>
<dbReference type="Proteomes" id="UP000198356">
    <property type="component" value="Unassembled WGS sequence"/>
</dbReference>
<feature type="transmembrane region" description="Helical" evidence="1">
    <location>
        <begin position="135"/>
        <end position="154"/>
    </location>
</feature>
<keyword evidence="1" id="KW-1133">Transmembrane helix</keyword>
<dbReference type="InterPro" id="IPR025640">
    <property type="entry name" value="GYF_2"/>
</dbReference>
<dbReference type="AlphaFoldDB" id="A0A239CST6"/>
<feature type="domain" description="GYF" evidence="2">
    <location>
        <begin position="5"/>
        <end position="49"/>
    </location>
</feature>
<keyword evidence="4" id="KW-1185">Reference proteome</keyword>
<protein>
    <recommendedName>
        <fullName evidence="2">GYF domain-containing protein</fullName>
    </recommendedName>
</protein>
<reference evidence="3 4" key="1">
    <citation type="submission" date="2017-06" db="EMBL/GenBank/DDBJ databases">
        <authorList>
            <person name="Kim H.J."/>
            <person name="Triplett B.A."/>
        </authorList>
    </citation>
    <scope>NUCLEOTIDE SEQUENCE [LARGE SCALE GENOMIC DNA]</scope>
    <source>
        <strain evidence="3 4">DSM 18704</strain>
    </source>
</reference>
<gene>
    <name evidence="3" type="ORF">SAMN05421770_10194</name>
</gene>
<organism evidence="3 4">
    <name type="scientific">Granulicella rosea</name>
    <dbReference type="NCBI Taxonomy" id="474952"/>
    <lineage>
        <taxon>Bacteria</taxon>
        <taxon>Pseudomonadati</taxon>
        <taxon>Acidobacteriota</taxon>
        <taxon>Terriglobia</taxon>
        <taxon>Terriglobales</taxon>
        <taxon>Acidobacteriaceae</taxon>
        <taxon>Granulicella</taxon>
    </lineage>
</organism>
<dbReference type="OrthoDB" id="115249at2"/>
<dbReference type="RefSeq" id="WP_089406438.1">
    <property type="nucleotide sequence ID" value="NZ_FZOU01000001.1"/>
</dbReference>
<feature type="transmembrane region" description="Helical" evidence="1">
    <location>
        <begin position="96"/>
        <end position="115"/>
    </location>
</feature>
<keyword evidence="1" id="KW-0812">Transmembrane</keyword>
<evidence type="ECO:0000259" key="2">
    <source>
        <dbReference type="Pfam" id="PF14237"/>
    </source>
</evidence>